<evidence type="ECO:0000313" key="1">
    <source>
        <dbReference type="EMBL" id="KAJ2807818.1"/>
    </source>
</evidence>
<organism evidence="1 2">
    <name type="scientific">Coemansia helicoidea</name>
    <dbReference type="NCBI Taxonomy" id="1286919"/>
    <lineage>
        <taxon>Eukaryota</taxon>
        <taxon>Fungi</taxon>
        <taxon>Fungi incertae sedis</taxon>
        <taxon>Zoopagomycota</taxon>
        <taxon>Kickxellomycotina</taxon>
        <taxon>Kickxellomycetes</taxon>
        <taxon>Kickxellales</taxon>
        <taxon>Kickxellaceae</taxon>
        <taxon>Coemansia</taxon>
    </lineage>
</organism>
<protein>
    <submittedName>
        <fullName evidence="1">Uncharacterized protein</fullName>
    </submittedName>
</protein>
<dbReference type="EMBL" id="JANBUN010000032">
    <property type="protein sequence ID" value="KAJ2807818.1"/>
    <property type="molecule type" value="Genomic_DNA"/>
</dbReference>
<proteinExistence type="predicted"/>
<reference evidence="1" key="1">
    <citation type="submission" date="2022-07" db="EMBL/GenBank/DDBJ databases">
        <title>Phylogenomic reconstructions and comparative analyses of Kickxellomycotina fungi.</title>
        <authorList>
            <person name="Reynolds N.K."/>
            <person name="Stajich J.E."/>
            <person name="Barry K."/>
            <person name="Grigoriev I.V."/>
            <person name="Crous P."/>
            <person name="Smith M.E."/>
        </authorList>
    </citation>
    <scope>NUCLEOTIDE SEQUENCE</scope>
    <source>
        <strain evidence="1">BCRC 34780</strain>
    </source>
</reference>
<evidence type="ECO:0000313" key="2">
    <source>
        <dbReference type="Proteomes" id="UP001140087"/>
    </source>
</evidence>
<accession>A0ACC1LFM8</accession>
<sequence length="79" mass="9217">MYGRRVHLQEAHYLEYVQGKVACPRLYGYHQNGDEVFVEMEYVKGKTLSEIWPKLSDKRRQSVADNIIHYQCVPGETSA</sequence>
<name>A0ACC1LFM8_9FUNG</name>
<dbReference type="Proteomes" id="UP001140087">
    <property type="component" value="Unassembled WGS sequence"/>
</dbReference>
<comment type="caution">
    <text evidence="1">The sequence shown here is derived from an EMBL/GenBank/DDBJ whole genome shotgun (WGS) entry which is preliminary data.</text>
</comment>
<gene>
    <name evidence="1" type="ORF">H4R21_000329</name>
</gene>
<keyword evidence="2" id="KW-1185">Reference proteome</keyword>